<proteinExistence type="predicted"/>
<dbReference type="EMBL" id="JPRO01000004">
    <property type="protein sequence ID" value="KFF08096.1"/>
    <property type="molecule type" value="Genomic_DNA"/>
</dbReference>
<comment type="caution">
    <text evidence="1">The sequence shown here is derived from an EMBL/GenBank/DDBJ whole genome shotgun (WGS) entry which is preliminary data.</text>
</comment>
<sequence length="121" mass="14093">MKKIIIIAISVSIIYSCNNSDRIEKLPSGYEVFYEGGSQNRLLKDNELIIDSGLVECKFKNDYLLVSVDTTYSMNPEKINKKNLKYFIQDFKKDNTIKRISYIDLQNIIKEKSLEEIDITK</sequence>
<gene>
    <name evidence="1" type="ORF">IX38_08110</name>
</gene>
<reference evidence="1 2" key="1">
    <citation type="submission" date="2014-07" db="EMBL/GenBank/DDBJ databases">
        <title>Genome of Chryseobacterium luteum DSM 18605.</title>
        <authorList>
            <person name="Stropko S.J."/>
            <person name="Pipes S.E."/>
            <person name="Newman J.D."/>
        </authorList>
    </citation>
    <scope>NUCLEOTIDE SEQUENCE [LARGE SCALE GENOMIC DNA]</scope>
    <source>
        <strain evidence="1 2">DSM 18605</strain>
    </source>
</reference>
<name>A0A085ZUI2_9FLAO</name>
<organism evidence="1 2">
    <name type="scientific">Chryseobacterium luteum</name>
    <dbReference type="NCBI Taxonomy" id="421531"/>
    <lineage>
        <taxon>Bacteria</taxon>
        <taxon>Pseudomonadati</taxon>
        <taxon>Bacteroidota</taxon>
        <taxon>Flavobacteriia</taxon>
        <taxon>Flavobacteriales</taxon>
        <taxon>Weeksellaceae</taxon>
        <taxon>Chryseobacterium group</taxon>
        <taxon>Chryseobacterium</taxon>
    </lineage>
</organism>
<keyword evidence="2" id="KW-1185">Reference proteome</keyword>
<dbReference type="PROSITE" id="PS51257">
    <property type="entry name" value="PROKAR_LIPOPROTEIN"/>
    <property type="match status" value="1"/>
</dbReference>
<dbReference type="RefSeq" id="WP_034703529.1">
    <property type="nucleotide sequence ID" value="NZ_JPRO01000004.1"/>
</dbReference>
<dbReference type="Proteomes" id="UP000028703">
    <property type="component" value="Unassembled WGS sequence"/>
</dbReference>
<dbReference type="OrthoDB" id="1263875at2"/>
<evidence type="ECO:0000313" key="2">
    <source>
        <dbReference type="Proteomes" id="UP000028703"/>
    </source>
</evidence>
<dbReference type="eggNOG" id="ENOG50342VK">
    <property type="taxonomic scope" value="Bacteria"/>
</dbReference>
<dbReference type="STRING" id="421531.IX38_08110"/>
<dbReference type="AlphaFoldDB" id="A0A085ZUI2"/>
<accession>A0A085ZUI2</accession>
<protein>
    <submittedName>
        <fullName evidence="1">Uncharacterized protein</fullName>
    </submittedName>
</protein>
<evidence type="ECO:0000313" key="1">
    <source>
        <dbReference type="EMBL" id="KFF08096.1"/>
    </source>
</evidence>